<dbReference type="OrthoDB" id="40048at2759"/>
<dbReference type="EMBL" id="OB660117">
    <property type="protein sequence ID" value="CAD7222888.1"/>
    <property type="molecule type" value="Genomic_DNA"/>
</dbReference>
<dbReference type="PANTHER" id="PTHR12747">
    <property type="entry name" value="ELONGATOR COMPLEX PROTEIN 1"/>
    <property type="match status" value="1"/>
</dbReference>
<accession>A0A7R8ZGN3</accession>
<evidence type="ECO:0000313" key="4">
    <source>
        <dbReference type="EMBL" id="CAD7222888.1"/>
    </source>
</evidence>
<dbReference type="GO" id="GO:0002926">
    <property type="term" value="P:tRNA wobble base 5-methoxycarbonylmethyl-2-thiouridinylation"/>
    <property type="evidence" value="ECO:0007669"/>
    <property type="project" value="TreeGrafter"/>
</dbReference>
<sequence>MKNLVIERAFEIDLRTNIPKDQVRRMSPTDPLANFKTQAYMASGSEFMLLSDDIVVHEHQTEFDIWKTSREKTEQREPLAFGLDDNGLLAIYNDYWIYFRNVDGEVVEDEEQRFDNKVQAASINPGRSNVLLVYESGIMAILPLPLVNDRDYDCHNLEVRGCLHEDWSAESRRVFRVFTKHLRCVGFADAVAVGRQIAWLPRRTNEGLIASVHHHDIGFFECNGQYLRPAVTAKEFEEFLCLRFNSSGEIMAVSVKLPNGKTELRLYTYQSTQWHLKSTFEFDGFLHDFAFSIRTPESPKVLPVHPEVNKLVQIDFFDVDGISLWSIRECFMSPILKVDTMDKYLLIHASGDTLYIMEVSQMDGISLHSIIRDCTEFITAENEFVVMLSISSRMTIFHVESKQNFSRQLENGACLLYAGQNIVAMMPRGNLEVIYPRRLVMHEVQRLMNRGQYIGATSLLRRHKLSLDLLADHNPAQFIKSITVIALSLMSKNYLVDFLRELQYVWRGLPKTCLGKPRKTRILLRQFTLKTTLVNQEKPGDRSGEKRNDPQVQGYCDAALDDLLRYFTPFQLYCIALGSYDLKLAEFVATRTRLDPQKYDRQLRILDTMEEGERRIAIDIQMRRHDRALKTLTLQCATQNLEVDSVEFLQLLSVVEHYTLFSRARVLTLPSRDMYRALSFQYADHMANRNCPLQAGILYLEALDGDQALSQFFKIHDPLAIVICILVKHNFNMRIVVDDLRQLADKMLITHTECAEEILQTCYRLGKDWENILISRKEHLKAFISAALSESAQSIASIRKHFLDECLSYAGSLSCSIRERTELWYLRTARLFALWRKPVFGEPGEREETSMNDAASTFSSTSTSSSSSSSSAKKARKTELKRYRLKPKATNEPYAIVASLHEIIKWTESVKSQVKKVLHDTALIGAVPPAVCRKDGVERQLQKRLLSLQNAIAREIPKIWKKSDGDLTDERREAILQRLVENKKTMEECEARRLATLEHMDPQYLVVPKEMRDPTSPGAKDWFFEMSYFEDEDV</sequence>
<feature type="domain" description="ELP1 three-helical bundle" evidence="3">
    <location>
        <begin position="849"/>
        <end position="959"/>
    </location>
</feature>
<dbReference type="GO" id="GO:0033588">
    <property type="term" value="C:elongator holoenzyme complex"/>
    <property type="evidence" value="ECO:0007669"/>
    <property type="project" value="InterPro"/>
</dbReference>
<dbReference type="Pfam" id="PF23936">
    <property type="entry name" value="HB_ELP1"/>
    <property type="match status" value="1"/>
</dbReference>
<proteinExistence type="predicted"/>
<feature type="domain" description="ELP1 alpha-solenoid" evidence="2">
    <location>
        <begin position="437"/>
        <end position="503"/>
    </location>
</feature>
<dbReference type="UniPathway" id="UPA00988"/>
<dbReference type="InterPro" id="IPR006849">
    <property type="entry name" value="Elp1"/>
</dbReference>
<dbReference type="InterPro" id="IPR056167">
    <property type="entry name" value="A-sol_ELP1"/>
</dbReference>
<dbReference type="AlphaFoldDB" id="A0A7R8ZGN3"/>
<feature type="region of interest" description="Disordered" evidence="1">
    <location>
        <begin position="843"/>
        <end position="879"/>
    </location>
</feature>
<dbReference type="GO" id="GO:0005829">
    <property type="term" value="C:cytosol"/>
    <property type="evidence" value="ECO:0007669"/>
    <property type="project" value="TreeGrafter"/>
</dbReference>
<feature type="compositionally biased region" description="Low complexity" evidence="1">
    <location>
        <begin position="856"/>
        <end position="871"/>
    </location>
</feature>
<evidence type="ECO:0000259" key="3">
    <source>
        <dbReference type="Pfam" id="PF23936"/>
    </source>
</evidence>
<dbReference type="GO" id="GO:0000049">
    <property type="term" value="F:tRNA binding"/>
    <property type="evidence" value="ECO:0007669"/>
    <property type="project" value="TreeGrafter"/>
</dbReference>
<evidence type="ECO:0000259" key="2">
    <source>
        <dbReference type="Pfam" id="PF23925"/>
    </source>
</evidence>
<name>A0A7R8ZGN3_9CRUS</name>
<dbReference type="Pfam" id="PF23925">
    <property type="entry name" value="A-sol_ELP1"/>
    <property type="match status" value="1"/>
</dbReference>
<evidence type="ECO:0000256" key="1">
    <source>
        <dbReference type="SAM" id="MobiDB-lite"/>
    </source>
</evidence>
<protein>
    <submittedName>
        <fullName evidence="4">Uncharacterized protein</fullName>
    </submittedName>
</protein>
<dbReference type="SUPFAM" id="SSF82171">
    <property type="entry name" value="DPP6 N-terminal domain-like"/>
    <property type="match status" value="1"/>
</dbReference>
<reference evidence="4" key="1">
    <citation type="submission" date="2020-11" db="EMBL/GenBank/DDBJ databases">
        <authorList>
            <person name="Tran Van P."/>
        </authorList>
    </citation>
    <scope>NUCLEOTIDE SEQUENCE</scope>
</reference>
<dbReference type="PANTHER" id="PTHR12747:SF0">
    <property type="entry name" value="ELONGATOR COMPLEX PROTEIN 1"/>
    <property type="match status" value="1"/>
</dbReference>
<organism evidence="4">
    <name type="scientific">Cyprideis torosa</name>
    <dbReference type="NCBI Taxonomy" id="163714"/>
    <lineage>
        <taxon>Eukaryota</taxon>
        <taxon>Metazoa</taxon>
        <taxon>Ecdysozoa</taxon>
        <taxon>Arthropoda</taxon>
        <taxon>Crustacea</taxon>
        <taxon>Oligostraca</taxon>
        <taxon>Ostracoda</taxon>
        <taxon>Podocopa</taxon>
        <taxon>Podocopida</taxon>
        <taxon>Cytherocopina</taxon>
        <taxon>Cytheroidea</taxon>
        <taxon>Cytherideidae</taxon>
        <taxon>Cyprideis</taxon>
    </lineage>
</organism>
<dbReference type="InterPro" id="IPR056169">
    <property type="entry name" value="HB_ELP1"/>
</dbReference>
<gene>
    <name evidence="4" type="ORF">CTOB1V02_LOCUS885</name>
</gene>